<dbReference type="EMBL" id="NBYX01000001">
    <property type="protein sequence ID" value="ORT89038.1"/>
    <property type="molecule type" value="Genomic_DNA"/>
</dbReference>
<sequence>MFRCSSPILGAIGLRTRSVRACSPIRRCSSVSAWNVLLTACALAMKPSPEAGSTTTHSGS</sequence>
<reference evidence="1 2" key="1">
    <citation type="submission" date="2017-04" db="EMBL/GenBank/DDBJ databases">
        <title>Burkholderia puraquae sp. nov., a novel Burkholderia cepacia complex species from hospital setting samples.</title>
        <authorList>
            <person name="Martina P."/>
            <person name="Leguizamon M."/>
            <person name="Prieto C."/>
            <person name="Sousa S."/>
            <person name="Montanaro P."/>
            <person name="Draghi W."/>
            <person name="Staembler M."/>
            <person name="Bettiol M."/>
            <person name="Figoli C."/>
            <person name="Palau J."/>
            <person name="Alvarez F."/>
            <person name="Benetti S."/>
            <person name="Anchat E."/>
            <person name="Vescina C."/>
            <person name="Ferreras J."/>
            <person name="Lasch P."/>
            <person name="Lagares A."/>
            <person name="Zorreguieta A."/>
            <person name="Yantorno O."/>
            <person name="Bosch A."/>
        </authorList>
    </citation>
    <scope>NUCLEOTIDE SEQUENCE [LARGE SCALE GENOMIC DNA]</scope>
    <source>
        <strain evidence="1 2">CAMPA 1040</strain>
    </source>
</reference>
<gene>
    <name evidence="1" type="ORF">B7G54_02400</name>
</gene>
<proteinExistence type="predicted"/>
<accession>A0A1X1PP79</accession>
<evidence type="ECO:0000313" key="2">
    <source>
        <dbReference type="Proteomes" id="UP000193146"/>
    </source>
</evidence>
<dbReference type="AlphaFoldDB" id="A0A1X1PP79"/>
<name>A0A1X1PP79_9BURK</name>
<evidence type="ECO:0000313" key="1">
    <source>
        <dbReference type="EMBL" id="ORT89038.1"/>
    </source>
</evidence>
<keyword evidence="2" id="KW-1185">Reference proteome</keyword>
<protein>
    <submittedName>
        <fullName evidence="1">Uncharacterized protein</fullName>
    </submittedName>
</protein>
<organism evidence="1 2">
    <name type="scientific">Burkholderia puraquae</name>
    <dbReference type="NCBI Taxonomy" id="1904757"/>
    <lineage>
        <taxon>Bacteria</taxon>
        <taxon>Pseudomonadati</taxon>
        <taxon>Pseudomonadota</taxon>
        <taxon>Betaproteobacteria</taxon>
        <taxon>Burkholderiales</taxon>
        <taxon>Burkholderiaceae</taxon>
        <taxon>Burkholderia</taxon>
        <taxon>Burkholderia cepacia complex</taxon>
    </lineage>
</organism>
<comment type="caution">
    <text evidence="1">The sequence shown here is derived from an EMBL/GenBank/DDBJ whole genome shotgun (WGS) entry which is preliminary data.</text>
</comment>
<dbReference type="Proteomes" id="UP000193146">
    <property type="component" value="Unassembled WGS sequence"/>
</dbReference>